<accession>A0A1H9ZEK4</accession>
<dbReference type="PANTHER" id="PTHR43280:SF34">
    <property type="entry name" value="ARAC-FAMILY TRANSCRIPTIONAL REGULATOR"/>
    <property type="match status" value="1"/>
</dbReference>
<dbReference type="PANTHER" id="PTHR43280">
    <property type="entry name" value="ARAC-FAMILY TRANSCRIPTIONAL REGULATOR"/>
    <property type="match status" value="1"/>
</dbReference>
<reference evidence="5 6" key="1">
    <citation type="submission" date="2016-10" db="EMBL/GenBank/DDBJ databases">
        <authorList>
            <person name="de Groot N.N."/>
        </authorList>
    </citation>
    <scope>NUCLEOTIDE SEQUENCE [LARGE SCALE GENOMIC DNA]</scope>
    <source>
        <strain evidence="5 6">DSM 1801</strain>
    </source>
</reference>
<keyword evidence="6" id="KW-1185">Reference proteome</keyword>
<dbReference type="AlphaFoldDB" id="A0A1H9ZEK4"/>
<dbReference type="Gene3D" id="1.10.10.60">
    <property type="entry name" value="Homeodomain-like"/>
    <property type="match status" value="2"/>
</dbReference>
<evidence type="ECO:0000256" key="2">
    <source>
        <dbReference type="ARBA" id="ARBA00023125"/>
    </source>
</evidence>
<dbReference type="RefSeq" id="WP_092476300.1">
    <property type="nucleotide sequence ID" value="NZ_FOHN01000003.1"/>
</dbReference>
<keyword evidence="2 5" id="KW-0238">DNA-binding</keyword>
<dbReference type="GO" id="GO:0003700">
    <property type="term" value="F:DNA-binding transcription factor activity"/>
    <property type="evidence" value="ECO:0007669"/>
    <property type="project" value="InterPro"/>
</dbReference>
<protein>
    <submittedName>
        <fullName evidence="5">AraC-type DNA-binding protein</fullName>
    </submittedName>
</protein>
<dbReference type="STRING" id="29364.SAMN04487772_103132"/>
<proteinExistence type="predicted"/>
<gene>
    <name evidence="5" type="ORF">SAMN04487772_103132</name>
</gene>
<organism evidence="5 6">
    <name type="scientific">[Clostridium] polysaccharolyticum</name>
    <dbReference type="NCBI Taxonomy" id="29364"/>
    <lineage>
        <taxon>Bacteria</taxon>
        <taxon>Bacillati</taxon>
        <taxon>Bacillota</taxon>
        <taxon>Clostridia</taxon>
        <taxon>Lachnospirales</taxon>
        <taxon>Lachnospiraceae</taxon>
    </lineage>
</organism>
<keyword evidence="1" id="KW-0805">Transcription regulation</keyword>
<dbReference type="Proteomes" id="UP000199800">
    <property type="component" value="Unassembled WGS sequence"/>
</dbReference>
<evidence type="ECO:0000259" key="4">
    <source>
        <dbReference type="PROSITE" id="PS01124"/>
    </source>
</evidence>
<feature type="domain" description="HTH araC/xylS-type" evidence="4">
    <location>
        <begin position="142"/>
        <end position="240"/>
    </location>
</feature>
<dbReference type="PROSITE" id="PS01124">
    <property type="entry name" value="HTH_ARAC_FAMILY_2"/>
    <property type="match status" value="1"/>
</dbReference>
<evidence type="ECO:0000313" key="6">
    <source>
        <dbReference type="Proteomes" id="UP000199800"/>
    </source>
</evidence>
<dbReference type="Pfam" id="PF12833">
    <property type="entry name" value="HTH_18"/>
    <property type="match status" value="1"/>
</dbReference>
<dbReference type="SUPFAM" id="SSF46689">
    <property type="entry name" value="Homeodomain-like"/>
    <property type="match status" value="2"/>
</dbReference>
<dbReference type="SMART" id="SM00342">
    <property type="entry name" value="HTH_ARAC"/>
    <property type="match status" value="1"/>
</dbReference>
<evidence type="ECO:0000256" key="3">
    <source>
        <dbReference type="ARBA" id="ARBA00023163"/>
    </source>
</evidence>
<dbReference type="InterPro" id="IPR018060">
    <property type="entry name" value="HTH_AraC"/>
</dbReference>
<name>A0A1H9ZEK4_9FIRM</name>
<evidence type="ECO:0000256" key="1">
    <source>
        <dbReference type="ARBA" id="ARBA00023015"/>
    </source>
</evidence>
<dbReference type="GO" id="GO:0043565">
    <property type="term" value="F:sequence-specific DNA binding"/>
    <property type="evidence" value="ECO:0007669"/>
    <property type="project" value="InterPro"/>
</dbReference>
<evidence type="ECO:0000313" key="5">
    <source>
        <dbReference type="EMBL" id="SES79271.1"/>
    </source>
</evidence>
<dbReference type="OrthoDB" id="184994at2"/>
<keyword evidence="3" id="KW-0804">Transcription</keyword>
<dbReference type="InterPro" id="IPR009057">
    <property type="entry name" value="Homeodomain-like_sf"/>
</dbReference>
<dbReference type="EMBL" id="FOHN01000003">
    <property type="protein sequence ID" value="SES79271.1"/>
    <property type="molecule type" value="Genomic_DNA"/>
</dbReference>
<sequence length="248" mass="28800">MNDLKFNRELSDTLLTHLEYGMHHSPYDQELAFYSAVQSGDLDSVSQLMTPLTNEGLGILSKNPLKNLQYHLVISIALITRFCIEGGLDQEIAYSLSDLFIQRADLCDTEQSITQLHSKMIHEFTIRMAQLPKNKAKSKPVVQCLDYIHKNYHYAITLKEIARHVNLNTSYLSSLFKKEMGQTLFQYVAQVRLEASMNMLKFSDYSYADISNYCGFSSQSHFTYCLRMYTGLTPKQYRDRYYSSNWRK</sequence>